<dbReference type="PANTHER" id="PTHR43706:SF17">
    <property type="entry name" value="NADH DEHYDROGENASE (EUROFUNG)"/>
    <property type="match status" value="1"/>
</dbReference>
<dbReference type="PRINTS" id="PR00368">
    <property type="entry name" value="FADPNR"/>
</dbReference>
<name>A0A8H7WGM4_9HELO</name>
<evidence type="ECO:0000256" key="1">
    <source>
        <dbReference type="ARBA" id="ARBA00005272"/>
    </source>
</evidence>
<dbReference type="InterPro" id="IPR036188">
    <property type="entry name" value="FAD/NAD-bd_sf"/>
</dbReference>
<dbReference type="GO" id="GO:0003954">
    <property type="term" value="F:NADH dehydrogenase activity"/>
    <property type="evidence" value="ECO:0007669"/>
    <property type="project" value="InterPro"/>
</dbReference>
<keyword evidence="3" id="KW-0274">FAD</keyword>
<evidence type="ECO:0000256" key="2">
    <source>
        <dbReference type="ARBA" id="ARBA00022630"/>
    </source>
</evidence>
<accession>A0A8H7WGM4</accession>
<organism evidence="7 8">
    <name type="scientific">Cadophora malorum</name>
    <dbReference type="NCBI Taxonomy" id="108018"/>
    <lineage>
        <taxon>Eukaryota</taxon>
        <taxon>Fungi</taxon>
        <taxon>Dikarya</taxon>
        <taxon>Ascomycota</taxon>
        <taxon>Pezizomycotina</taxon>
        <taxon>Leotiomycetes</taxon>
        <taxon>Helotiales</taxon>
        <taxon>Ploettnerulaceae</taxon>
        <taxon>Cadophora</taxon>
    </lineage>
</organism>
<evidence type="ECO:0000259" key="6">
    <source>
        <dbReference type="Pfam" id="PF07992"/>
    </source>
</evidence>
<dbReference type="AlphaFoldDB" id="A0A8H7WGM4"/>
<keyword evidence="2" id="KW-0285">Flavoprotein</keyword>
<proteinExistence type="inferred from homology"/>
<dbReference type="OrthoDB" id="3244603at2759"/>
<evidence type="ECO:0000256" key="4">
    <source>
        <dbReference type="ARBA" id="ARBA00023002"/>
    </source>
</evidence>
<protein>
    <recommendedName>
        <fullName evidence="6">FAD/NAD(P)-binding domain-containing protein</fullName>
    </recommendedName>
</protein>
<comment type="caution">
    <text evidence="7">The sequence shown here is derived from an EMBL/GenBank/DDBJ whole genome shotgun (WGS) entry which is preliminary data.</text>
</comment>
<evidence type="ECO:0000313" key="7">
    <source>
        <dbReference type="EMBL" id="KAG4424556.1"/>
    </source>
</evidence>
<comment type="similarity">
    <text evidence="1">Belongs to the NADH dehydrogenase family.</text>
</comment>
<dbReference type="SUPFAM" id="SSF51905">
    <property type="entry name" value="FAD/NAD(P)-binding domain"/>
    <property type="match status" value="2"/>
</dbReference>
<dbReference type="PANTHER" id="PTHR43706">
    <property type="entry name" value="NADH DEHYDROGENASE"/>
    <property type="match status" value="1"/>
</dbReference>
<evidence type="ECO:0000256" key="5">
    <source>
        <dbReference type="ARBA" id="ARBA00023027"/>
    </source>
</evidence>
<dbReference type="InterPro" id="IPR045024">
    <property type="entry name" value="NDH-2"/>
</dbReference>
<keyword evidence="8" id="KW-1185">Reference proteome</keyword>
<dbReference type="InterPro" id="IPR023753">
    <property type="entry name" value="FAD/NAD-binding_dom"/>
</dbReference>
<gene>
    <name evidence="7" type="ORF">IFR04_002266</name>
</gene>
<dbReference type="GO" id="GO:0005739">
    <property type="term" value="C:mitochondrion"/>
    <property type="evidence" value="ECO:0007669"/>
    <property type="project" value="TreeGrafter"/>
</dbReference>
<dbReference type="Pfam" id="PF07992">
    <property type="entry name" value="Pyr_redox_2"/>
    <property type="match status" value="1"/>
</dbReference>
<evidence type="ECO:0000256" key="3">
    <source>
        <dbReference type="ARBA" id="ARBA00022827"/>
    </source>
</evidence>
<evidence type="ECO:0000313" key="8">
    <source>
        <dbReference type="Proteomes" id="UP000664132"/>
    </source>
</evidence>
<dbReference type="EMBL" id="JAFJYH010000019">
    <property type="protein sequence ID" value="KAG4424556.1"/>
    <property type="molecule type" value="Genomic_DNA"/>
</dbReference>
<dbReference type="Gene3D" id="3.50.50.100">
    <property type="match status" value="1"/>
</dbReference>
<feature type="domain" description="FAD/NAD(P)-binding" evidence="6">
    <location>
        <begin position="4"/>
        <end position="329"/>
    </location>
</feature>
<keyword evidence="4" id="KW-0560">Oxidoreductase</keyword>
<sequence>MKQNVIIVGSGWAGSTLSTSLDESKYSITIISPETTTPYTPLLASAACGLYDFNIVETPIRHTSKNIKFIKARVEGIDFKGKTVKCVPTFTDLAIQTFSLDYDILALAPGCTNNTFGTPGVAENAHFIRNVKDAQVIAGLVQDAFEKASIPGLTESQQRSLLHFVIVGAGPTGVEVSSELHDLFHGGYARLYPHLKEKVCISVHDVADKVLSGFDCELQEYAMKSFNKRGVEVLTGSHIERIEKGALVTKEKGRIEAGLIIWATGNKSTPLVDCLPVKKTPRNPRVLTDDFLRVYSESSESLDGVYALGDAADVENARLPTTAEVACQKANYLAEMLNRGFSRKFEYKQAAIVAYLGQNDGVISGKSDYSGAQAWLAWRSKNFLWTRTWRQKVLIVVGWFLDLVTGRAIAPR</sequence>
<reference evidence="7" key="1">
    <citation type="submission" date="2021-02" db="EMBL/GenBank/DDBJ databases">
        <title>Genome sequence Cadophora malorum strain M34.</title>
        <authorList>
            <person name="Stefanovic E."/>
            <person name="Vu D."/>
            <person name="Scully C."/>
            <person name="Dijksterhuis J."/>
            <person name="Roader J."/>
            <person name="Houbraken J."/>
        </authorList>
    </citation>
    <scope>NUCLEOTIDE SEQUENCE</scope>
    <source>
        <strain evidence="7">M34</strain>
    </source>
</reference>
<keyword evidence="5" id="KW-0520">NAD</keyword>
<dbReference type="PRINTS" id="PR00469">
    <property type="entry name" value="PNDRDTASEII"/>
</dbReference>
<dbReference type="Proteomes" id="UP000664132">
    <property type="component" value="Unassembled WGS sequence"/>
</dbReference>